<name>A0A1G9I9D5_9BACL</name>
<dbReference type="InterPro" id="IPR036388">
    <property type="entry name" value="WH-like_DNA-bd_sf"/>
</dbReference>
<proteinExistence type="inferred from homology"/>
<dbReference type="Gene3D" id="3.30.450.40">
    <property type="match status" value="1"/>
</dbReference>
<dbReference type="InterPro" id="IPR021153">
    <property type="entry name" value="HrcA_C"/>
</dbReference>
<evidence type="ECO:0000313" key="8">
    <source>
        <dbReference type="Proteomes" id="UP000199008"/>
    </source>
</evidence>
<evidence type="ECO:0000259" key="6">
    <source>
        <dbReference type="Pfam" id="PF01628"/>
    </source>
</evidence>
<keyword evidence="1 5" id="KW-0678">Repressor</keyword>
<dbReference type="AlphaFoldDB" id="A0A1G9I9D5"/>
<comment type="function">
    <text evidence="5">Negative regulator of class I heat shock genes (grpE-dnaK-dnaJ and groELS operons). Prevents heat-shock induction of these operons.</text>
</comment>
<dbReference type="RefSeq" id="WP_092987853.1">
    <property type="nucleotide sequence ID" value="NZ_FNFY01000031.1"/>
</dbReference>
<evidence type="ECO:0000256" key="4">
    <source>
        <dbReference type="ARBA" id="ARBA00023163"/>
    </source>
</evidence>
<dbReference type="GO" id="GO:0045892">
    <property type="term" value="P:negative regulation of DNA-templated transcription"/>
    <property type="evidence" value="ECO:0007669"/>
    <property type="project" value="UniProtKB-UniRule"/>
</dbReference>
<dbReference type="EMBL" id="FNFY01000031">
    <property type="protein sequence ID" value="SDL21811.1"/>
    <property type="molecule type" value="Genomic_DNA"/>
</dbReference>
<feature type="domain" description="Heat-inducible transcription repressor HrcA C-terminal" evidence="6">
    <location>
        <begin position="108"/>
        <end position="313"/>
    </location>
</feature>
<dbReference type="PIRSF" id="PIRSF005485">
    <property type="entry name" value="HrcA"/>
    <property type="match status" value="1"/>
</dbReference>
<dbReference type="InterPro" id="IPR023120">
    <property type="entry name" value="WHTH_transcript_rep_HrcA_IDD"/>
</dbReference>
<dbReference type="PANTHER" id="PTHR34824">
    <property type="entry name" value="HEAT-INDUCIBLE TRANSCRIPTION REPRESSOR HRCA"/>
    <property type="match status" value="1"/>
</dbReference>
<keyword evidence="8" id="KW-1185">Reference proteome</keyword>
<keyword evidence="2 5" id="KW-0805">Transcription regulation</keyword>
<evidence type="ECO:0000256" key="3">
    <source>
        <dbReference type="ARBA" id="ARBA00023016"/>
    </source>
</evidence>
<dbReference type="STRING" id="576118.SAMN05216216_13119"/>
<dbReference type="NCBIfam" id="TIGR00331">
    <property type="entry name" value="hrcA"/>
    <property type="match status" value="1"/>
</dbReference>
<dbReference type="HAMAP" id="MF_00081">
    <property type="entry name" value="HrcA"/>
    <property type="match status" value="1"/>
</dbReference>
<evidence type="ECO:0000313" key="7">
    <source>
        <dbReference type="EMBL" id="SDL21811.1"/>
    </source>
</evidence>
<evidence type="ECO:0000256" key="2">
    <source>
        <dbReference type="ARBA" id="ARBA00023015"/>
    </source>
</evidence>
<dbReference type="Pfam" id="PF01628">
    <property type="entry name" value="HrcA"/>
    <property type="match status" value="1"/>
</dbReference>
<dbReference type="InterPro" id="IPR036390">
    <property type="entry name" value="WH_DNA-bd_sf"/>
</dbReference>
<dbReference type="GO" id="GO:0003677">
    <property type="term" value="F:DNA binding"/>
    <property type="evidence" value="ECO:0007669"/>
    <property type="project" value="InterPro"/>
</dbReference>
<dbReference type="Gene3D" id="1.10.10.10">
    <property type="entry name" value="Winged helix-like DNA-binding domain superfamily/Winged helix DNA-binding domain"/>
    <property type="match status" value="1"/>
</dbReference>
<dbReference type="InterPro" id="IPR029016">
    <property type="entry name" value="GAF-like_dom_sf"/>
</dbReference>
<dbReference type="Proteomes" id="UP000199008">
    <property type="component" value="Unassembled WGS sequence"/>
</dbReference>
<protein>
    <recommendedName>
        <fullName evidence="5">Heat-inducible transcription repressor HrcA</fullName>
    </recommendedName>
</protein>
<dbReference type="OrthoDB" id="9783139at2"/>
<organism evidence="7 8">
    <name type="scientific">Lacicoccus qingdaonensis</name>
    <dbReference type="NCBI Taxonomy" id="576118"/>
    <lineage>
        <taxon>Bacteria</taxon>
        <taxon>Bacillati</taxon>
        <taxon>Bacillota</taxon>
        <taxon>Bacilli</taxon>
        <taxon>Bacillales</taxon>
        <taxon>Salinicoccaceae</taxon>
        <taxon>Lacicoccus</taxon>
    </lineage>
</organism>
<dbReference type="Gene3D" id="3.30.390.60">
    <property type="entry name" value="Heat-inducible transcription repressor hrca homolog, domain 3"/>
    <property type="match status" value="1"/>
</dbReference>
<gene>
    <name evidence="5" type="primary">hrcA</name>
    <name evidence="7" type="ORF">SAMN05216216_13119</name>
</gene>
<accession>A0A1G9I9D5</accession>
<dbReference type="SUPFAM" id="SSF55781">
    <property type="entry name" value="GAF domain-like"/>
    <property type="match status" value="1"/>
</dbReference>
<dbReference type="SUPFAM" id="SSF46785">
    <property type="entry name" value="Winged helix' DNA-binding domain"/>
    <property type="match status" value="1"/>
</dbReference>
<dbReference type="InterPro" id="IPR002571">
    <property type="entry name" value="HrcA"/>
</dbReference>
<keyword evidence="4 5" id="KW-0804">Transcription</keyword>
<dbReference type="PANTHER" id="PTHR34824:SF1">
    <property type="entry name" value="HEAT-INDUCIBLE TRANSCRIPTION REPRESSOR HRCA"/>
    <property type="match status" value="1"/>
</dbReference>
<reference evidence="8" key="1">
    <citation type="submission" date="2016-10" db="EMBL/GenBank/DDBJ databases">
        <authorList>
            <person name="Varghese N."/>
            <person name="Submissions S."/>
        </authorList>
    </citation>
    <scope>NUCLEOTIDE SEQUENCE [LARGE SCALE GENOMIC DNA]</scope>
    <source>
        <strain evidence="8">CGMCC 1.8895</strain>
    </source>
</reference>
<evidence type="ECO:0000256" key="1">
    <source>
        <dbReference type="ARBA" id="ARBA00022491"/>
    </source>
</evidence>
<comment type="similarity">
    <text evidence="5">Belongs to the HrcA family.</text>
</comment>
<sequence>MLTNRQELILFLIVDEFLAAMVPVSSKQIIQKYQLDISSATVRNEMVILEASGFLTKPHTSAGRMPSREALKFYIKKLSDKLDEETQPETVHLNLQKHHTPEELSGNIAEKISTRTNYLTGVSFLGKDEIVKAIYFTPLSEIMLLVIIVLDSGNIKKVPVKMDYDVSLETLELLTNYFNQIVVDTPLQNLSRVLRTSLKNTELQRMIVNVANNISNDIKEPRKFTGYSGFNHLIHQISEDTMTLQLLYDDLESKQLDNIVDVSEISGVNVYLGDELPEDYHSISIITTNLKIASFEGNLMIVGPEMMGYKKVIKLLHAINNQSTKGSE</sequence>
<evidence type="ECO:0000256" key="5">
    <source>
        <dbReference type="HAMAP-Rule" id="MF_00081"/>
    </source>
</evidence>
<keyword evidence="3 5" id="KW-0346">Stress response</keyword>